<dbReference type="NCBIfam" id="TIGR02821">
    <property type="entry name" value="fghA_ester_D"/>
    <property type="match status" value="1"/>
</dbReference>
<evidence type="ECO:0000256" key="8">
    <source>
        <dbReference type="RuleBase" id="RU363068"/>
    </source>
</evidence>
<dbReference type="PANTHER" id="PTHR10061">
    <property type="entry name" value="S-FORMYLGLUTATHIONE HYDROLASE"/>
    <property type="match status" value="1"/>
</dbReference>
<accession>A0A1J0A8N9</accession>
<dbReference type="OrthoDB" id="9777383at2"/>
<keyword evidence="4 8" id="KW-0378">Hydrolase</keyword>
<dbReference type="RefSeq" id="WP_071457903.1">
    <property type="nucleotide sequence ID" value="NZ_CP017268.1"/>
</dbReference>
<keyword evidence="3 8" id="KW-0719">Serine esterase</keyword>
<dbReference type="AlphaFoldDB" id="A0A1J0A8N9"/>
<comment type="catalytic activity">
    <reaction evidence="5 8">
        <text>S-formylglutathione + H2O = formate + glutathione + H(+)</text>
        <dbReference type="Rhea" id="RHEA:14961"/>
        <dbReference type="ChEBI" id="CHEBI:15377"/>
        <dbReference type="ChEBI" id="CHEBI:15378"/>
        <dbReference type="ChEBI" id="CHEBI:15740"/>
        <dbReference type="ChEBI" id="CHEBI:57688"/>
        <dbReference type="ChEBI" id="CHEBI:57925"/>
        <dbReference type="EC" id="3.1.2.12"/>
    </reaction>
</comment>
<dbReference type="GO" id="GO:0018738">
    <property type="term" value="F:S-formylglutathione hydrolase activity"/>
    <property type="evidence" value="ECO:0007669"/>
    <property type="project" value="UniProtKB-UniRule"/>
</dbReference>
<feature type="active site" description="Charge relay system" evidence="7">
    <location>
        <position position="223"/>
    </location>
</feature>
<evidence type="ECO:0000256" key="7">
    <source>
        <dbReference type="PIRSR" id="PIRSR614186-1"/>
    </source>
</evidence>
<dbReference type="SUPFAM" id="SSF53474">
    <property type="entry name" value="alpha/beta-Hydrolases"/>
    <property type="match status" value="1"/>
</dbReference>
<evidence type="ECO:0000256" key="6">
    <source>
        <dbReference type="NCBIfam" id="TIGR02821"/>
    </source>
</evidence>
<gene>
    <name evidence="9" type="ORF">BHY08_10620</name>
</gene>
<dbReference type="EC" id="3.1.2.12" evidence="2 6"/>
<keyword evidence="10" id="KW-1185">Reference proteome</keyword>
<name>A0A1J0A8N9_9ENTE</name>
<evidence type="ECO:0000256" key="2">
    <source>
        <dbReference type="ARBA" id="ARBA00012479"/>
    </source>
</evidence>
<dbReference type="InterPro" id="IPR029058">
    <property type="entry name" value="AB_hydrolase_fold"/>
</dbReference>
<protein>
    <recommendedName>
        <fullName evidence="2 6">S-formylglutathione hydrolase</fullName>
        <ecNumber evidence="2 6">3.1.2.12</ecNumber>
    </recommendedName>
</protein>
<geneLocation type="plasmid" evidence="10">
    <name>ptb1 sequence</name>
</geneLocation>
<dbReference type="KEGG" id="vte:BHY08_10620"/>
<evidence type="ECO:0000256" key="1">
    <source>
        <dbReference type="ARBA" id="ARBA00005622"/>
    </source>
</evidence>
<dbReference type="Pfam" id="PF00756">
    <property type="entry name" value="Esterase"/>
    <property type="match status" value="1"/>
</dbReference>
<proteinExistence type="inferred from homology"/>
<evidence type="ECO:0000313" key="10">
    <source>
        <dbReference type="Proteomes" id="UP000191200"/>
    </source>
</evidence>
<dbReference type="Gene3D" id="3.40.50.1820">
    <property type="entry name" value="alpha/beta hydrolase"/>
    <property type="match status" value="1"/>
</dbReference>
<comment type="function">
    <text evidence="8">Serine hydrolase involved in the detoxification of formaldehyde.</text>
</comment>
<dbReference type="FunFam" id="3.40.50.1820:FF:000002">
    <property type="entry name" value="S-formylglutathione hydrolase"/>
    <property type="match status" value="1"/>
</dbReference>
<dbReference type="Proteomes" id="UP000191200">
    <property type="component" value="Plasmid pTB1"/>
</dbReference>
<dbReference type="InterPro" id="IPR014186">
    <property type="entry name" value="S-formylglutathione_hydrol"/>
</dbReference>
<organism evidence="9 10">
    <name type="scientific">Vagococcus teuberi</name>
    <dbReference type="NCBI Taxonomy" id="519472"/>
    <lineage>
        <taxon>Bacteria</taxon>
        <taxon>Bacillati</taxon>
        <taxon>Bacillota</taxon>
        <taxon>Bacilli</taxon>
        <taxon>Lactobacillales</taxon>
        <taxon>Enterococcaceae</taxon>
        <taxon>Vagococcus</taxon>
    </lineage>
</organism>
<reference evidence="9 10" key="1">
    <citation type="submission" date="2016-09" db="EMBL/GenBank/DDBJ databases">
        <title>Vagococcus teuberi sp. nov., isolated from the Malian artisanal sour milk fene.</title>
        <authorList>
            <person name="Wullschleger S."/>
            <person name="Seifert C."/>
            <person name="Baumgartner S."/>
            <person name="Lacroix C."/>
            <person name="Bonfoh B."/>
            <person name="Stevens M.J."/>
            <person name="Meile L."/>
        </authorList>
    </citation>
    <scope>NUCLEOTIDE SEQUENCE [LARGE SCALE GENOMIC DNA]</scope>
    <source>
        <strain evidence="9 10">DSM 21459</strain>
        <plasmid evidence="10">ptb1 sequence</plasmid>
    </source>
</reference>
<feature type="active site" description="Charge relay system" evidence="7">
    <location>
        <position position="256"/>
    </location>
</feature>
<keyword evidence="9" id="KW-0614">Plasmid</keyword>
<dbReference type="InterPro" id="IPR000801">
    <property type="entry name" value="Esterase-like"/>
</dbReference>
<comment type="similarity">
    <text evidence="1 8">Belongs to the esterase D family.</text>
</comment>
<dbReference type="PANTHER" id="PTHR10061:SF0">
    <property type="entry name" value="S-FORMYLGLUTATHIONE HYDROLASE"/>
    <property type="match status" value="1"/>
</dbReference>
<sequence>MDLKILEIHTSFGGKQIKCQHTSKILKCEMIFSLFLPKSKSETVPLIWWLAGLTCTDDNFSQKGAFQKYASEQNVAFIMPDTSPRGNVADSDDWDLGQGASFYINATLEPWKENFQMYDYLTKELPELVYTLIPNFSGKESIMGHSMGGHGALVLGLRNPNRFVSISAFAPISNPSNVPWGKKAFSSYLGNDKSAWKEWDATEIIKKSTKNNVPILITQGTDDNFYELQLDEEAFLSAAKNVDRDVTYKREIGYDHSYFTIATFIESHIKFHLRELKKI</sequence>
<evidence type="ECO:0000256" key="3">
    <source>
        <dbReference type="ARBA" id="ARBA00022487"/>
    </source>
</evidence>
<dbReference type="GO" id="GO:0005829">
    <property type="term" value="C:cytosol"/>
    <property type="evidence" value="ECO:0007669"/>
    <property type="project" value="TreeGrafter"/>
</dbReference>
<evidence type="ECO:0000313" key="9">
    <source>
        <dbReference type="EMBL" id="APB32300.1"/>
    </source>
</evidence>
<dbReference type="GO" id="GO:0052689">
    <property type="term" value="F:carboxylic ester hydrolase activity"/>
    <property type="evidence" value="ECO:0007669"/>
    <property type="project" value="UniProtKB-KW"/>
</dbReference>
<evidence type="ECO:0000256" key="5">
    <source>
        <dbReference type="ARBA" id="ARBA00047590"/>
    </source>
</evidence>
<feature type="active site" description="Charge relay system" evidence="7">
    <location>
        <position position="146"/>
    </location>
</feature>
<dbReference type="EMBL" id="CP017268">
    <property type="protein sequence ID" value="APB32300.1"/>
    <property type="molecule type" value="Genomic_DNA"/>
</dbReference>
<dbReference type="GO" id="GO:0046294">
    <property type="term" value="P:formaldehyde catabolic process"/>
    <property type="evidence" value="ECO:0007669"/>
    <property type="project" value="InterPro"/>
</dbReference>
<evidence type="ECO:0000256" key="4">
    <source>
        <dbReference type="ARBA" id="ARBA00022801"/>
    </source>
</evidence>